<feature type="transmembrane region" description="Helical" evidence="1">
    <location>
        <begin position="12"/>
        <end position="31"/>
    </location>
</feature>
<reference evidence="2 3" key="1">
    <citation type="journal article" date="2021" name="MBio">
        <title>Poor Competitiveness of Bradyrhizobium in Pigeon Pea Root Colonization in Indian Soils.</title>
        <authorList>
            <person name="Chalasani D."/>
            <person name="Basu A."/>
            <person name="Pullabhotla S.V.S.R.N."/>
            <person name="Jorrin B."/>
            <person name="Neal A.L."/>
            <person name="Poole P.S."/>
            <person name="Podile A.R."/>
            <person name="Tkacz A."/>
        </authorList>
    </citation>
    <scope>NUCLEOTIDE SEQUENCE [LARGE SCALE GENOMIC DNA]</scope>
    <source>
        <strain evidence="2 3">HU44</strain>
    </source>
</reference>
<keyword evidence="1" id="KW-0472">Membrane</keyword>
<evidence type="ECO:0000313" key="3">
    <source>
        <dbReference type="Proteomes" id="UP000757604"/>
    </source>
</evidence>
<dbReference type="EMBL" id="JAEUAO010000001">
    <property type="protein sequence ID" value="MBW9062361.1"/>
    <property type="molecule type" value="Genomic_DNA"/>
</dbReference>
<evidence type="ECO:0000256" key="1">
    <source>
        <dbReference type="SAM" id="Phobius"/>
    </source>
</evidence>
<comment type="caution">
    <text evidence="2">The sequence shown here is derived from an EMBL/GenBank/DDBJ whole genome shotgun (WGS) entry which is preliminary data.</text>
</comment>
<sequence>MPEKYQSLVEMLIAQLGGGLTTIIAAVMGRLMWHTTEVRRSHRKKFFGKELAWECPLALGMAIIGEGVAIWIDAGPLLRPTIVGSLAYLGPRGSEVLFLRWFGAKIEKDN</sequence>
<name>A0ABS7H5F1_9HYPH</name>
<accession>A0ABS7H5F1</accession>
<gene>
    <name evidence="2" type="ORF">JNB71_03420</name>
</gene>
<dbReference type="Proteomes" id="UP000757604">
    <property type="component" value="Unassembled WGS sequence"/>
</dbReference>
<dbReference type="Pfam" id="PF16083">
    <property type="entry name" value="Phage_holin_3_3"/>
    <property type="match status" value="1"/>
</dbReference>
<dbReference type="RefSeq" id="WP_220370419.1">
    <property type="nucleotide sequence ID" value="NZ_JAEUAO010000001.1"/>
</dbReference>
<dbReference type="InterPro" id="IPR032126">
    <property type="entry name" value="LydA_holin"/>
</dbReference>
<keyword evidence="1" id="KW-1133">Transmembrane helix</keyword>
<protein>
    <submittedName>
        <fullName evidence="2">Phage holin family protein</fullName>
    </submittedName>
</protein>
<keyword evidence="1" id="KW-0812">Transmembrane</keyword>
<organism evidence="2 3">
    <name type="scientific">Rhizobium herbae</name>
    <dbReference type="NCBI Taxonomy" id="508661"/>
    <lineage>
        <taxon>Bacteria</taxon>
        <taxon>Pseudomonadati</taxon>
        <taxon>Pseudomonadota</taxon>
        <taxon>Alphaproteobacteria</taxon>
        <taxon>Hyphomicrobiales</taxon>
        <taxon>Rhizobiaceae</taxon>
        <taxon>Rhizobium/Agrobacterium group</taxon>
        <taxon>Rhizobium</taxon>
    </lineage>
</organism>
<evidence type="ECO:0000313" key="2">
    <source>
        <dbReference type="EMBL" id="MBW9062361.1"/>
    </source>
</evidence>
<proteinExistence type="predicted"/>
<keyword evidence="3" id="KW-1185">Reference proteome</keyword>